<dbReference type="EMBL" id="JAYMYQ010000011">
    <property type="protein sequence ID" value="KAK7305158.1"/>
    <property type="molecule type" value="Genomic_DNA"/>
</dbReference>
<keyword evidence="4" id="KW-1185">Reference proteome</keyword>
<dbReference type="AlphaFoldDB" id="A0AAN9JVT5"/>
<dbReference type="PANTHER" id="PTHR33227:SF18">
    <property type="entry name" value="STIGMA-SPECIFIC STIG1-LIKE PROTEIN 3"/>
    <property type="match status" value="1"/>
</dbReference>
<organism evidence="3 4">
    <name type="scientific">Canavalia gladiata</name>
    <name type="common">Sword bean</name>
    <name type="synonym">Dolichos gladiatus</name>
    <dbReference type="NCBI Taxonomy" id="3824"/>
    <lineage>
        <taxon>Eukaryota</taxon>
        <taxon>Viridiplantae</taxon>
        <taxon>Streptophyta</taxon>
        <taxon>Embryophyta</taxon>
        <taxon>Tracheophyta</taxon>
        <taxon>Spermatophyta</taxon>
        <taxon>Magnoliopsida</taxon>
        <taxon>eudicotyledons</taxon>
        <taxon>Gunneridae</taxon>
        <taxon>Pentapetalae</taxon>
        <taxon>rosids</taxon>
        <taxon>fabids</taxon>
        <taxon>Fabales</taxon>
        <taxon>Fabaceae</taxon>
        <taxon>Papilionoideae</taxon>
        <taxon>50 kb inversion clade</taxon>
        <taxon>NPAAA clade</taxon>
        <taxon>indigoferoid/millettioid clade</taxon>
        <taxon>Phaseoleae</taxon>
        <taxon>Canavalia</taxon>
    </lineage>
</organism>
<reference evidence="3 4" key="1">
    <citation type="submission" date="2024-01" db="EMBL/GenBank/DDBJ databases">
        <title>The genomes of 5 underutilized Papilionoideae crops provide insights into root nodulation and disease resistanc.</title>
        <authorList>
            <person name="Jiang F."/>
        </authorList>
    </citation>
    <scope>NUCLEOTIDE SEQUENCE [LARGE SCALE GENOMIC DNA]</scope>
    <source>
        <strain evidence="3">LVBAO_FW01</strain>
        <tissue evidence="3">Leaves</tissue>
    </source>
</reference>
<evidence type="ECO:0000313" key="4">
    <source>
        <dbReference type="Proteomes" id="UP001367508"/>
    </source>
</evidence>
<evidence type="ECO:0000256" key="2">
    <source>
        <dbReference type="ARBA" id="ARBA00022729"/>
    </source>
</evidence>
<name>A0AAN9JVT5_CANGL</name>
<evidence type="ECO:0000256" key="1">
    <source>
        <dbReference type="ARBA" id="ARBA00006010"/>
    </source>
</evidence>
<evidence type="ECO:0000313" key="3">
    <source>
        <dbReference type="EMBL" id="KAK7305158.1"/>
    </source>
</evidence>
<sequence length="237" mass="26832">MQLLHFTTFAASTSARIPLIINPTSPPFIFYYPPFSQETNTQRKFIYILKILLFPHPPPSLSLLSLQLSLATGKAMGFLKLIFTIAITMALSITLTMKIITTKEETTPTFVHNDFPSQQQQPLPLPHHEKNPLLPSKRVNRFLSQMNRNPNAADHCMKDHDVCSVVGSTNSTCCNNKCIDVGYDKHNCGACKNKCRFTETCCRGQCVDTNFDKRHCGECNHRCERGEYCIYAMCNYA</sequence>
<dbReference type="InterPro" id="IPR006969">
    <property type="entry name" value="Stig-like"/>
</dbReference>
<gene>
    <name evidence="3" type="ORF">VNO77_43058</name>
</gene>
<dbReference type="Pfam" id="PF04885">
    <property type="entry name" value="Stig1"/>
    <property type="match status" value="1"/>
</dbReference>
<dbReference type="Proteomes" id="UP001367508">
    <property type="component" value="Unassembled WGS sequence"/>
</dbReference>
<dbReference type="PANTHER" id="PTHR33227">
    <property type="entry name" value="STIGMA-SPECIFIC STIG1-LIKE PROTEIN 3"/>
    <property type="match status" value="1"/>
</dbReference>
<comment type="caution">
    <text evidence="3">The sequence shown here is derived from an EMBL/GenBank/DDBJ whole genome shotgun (WGS) entry which is preliminary data.</text>
</comment>
<accession>A0AAN9JVT5</accession>
<proteinExistence type="inferred from homology"/>
<keyword evidence="2" id="KW-0732">Signal</keyword>
<protein>
    <submittedName>
        <fullName evidence="3">Uncharacterized protein</fullName>
    </submittedName>
</protein>
<comment type="similarity">
    <text evidence="1">Belongs to the STIG1 family.</text>
</comment>